<dbReference type="SUPFAM" id="SSF52949">
    <property type="entry name" value="Macro domain-like"/>
    <property type="match status" value="1"/>
</dbReference>
<dbReference type="PANTHER" id="PTHR35596">
    <property type="entry name" value="DUF2263 DOMAIN-CONTAINING PROTEIN"/>
    <property type="match status" value="1"/>
</dbReference>
<dbReference type="AlphaFoldDB" id="A0A165Q447"/>
<sequence length="295" mass="31687">MDGITHARPEAVHPGDPNPHLSKAARSKLARETINKTIPSLLKAHPRALRGVQSAQLLVDIPGPRTRAPVAAPVIRVIEGDTLGAATELATPVTNAVKVAVLNMASPLRPGGGVLSGASSQEESLCMRTTLYPSLREEWYRLPEHGVVYSPDVLVFRAVGVAHGDRDTTVLPKTERWFVDVISCAAVRCPDLSPDGASYASGKDRDGMRARMVQILRCARAKGVKKLVLGALGCGAYGNPPEEVAALWRAVLLGTARRPAENWEVDEVVFAIKAAGSQGRRNLEVFQQTFADLTR</sequence>
<gene>
    <name evidence="3" type="ORF">EXIGLDRAFT_728583</name>
</gene>
<reference evidence="3 4" key="1">
    <citation type="journal article" date="2016" name="Mol. Biol. Evol.">
        <title>Comparative Genomics of Early-Diverging Mushroom-Forming Fungi Provides Insights into the Origins of Lignocellulose Decay Capabilities.</title>
        <authorList>
            <person name="Nagy L.G."/>
            <person name="Riley R."/>
            <person name="Tritt A."/>
            <person name="Adam C."/>
            <person name="Daum C."/>
            <person name="Floudas D."/>
            <person name="Sun H."/>
            <person name="Yadav J.S."/>
            <person name="Pangilinan J."/>
            <person name="Larsson K.H."/>
            <person name="Matsuura K."/>
            <person name="Barry K."/>
            <person name="Labutti K."/>
            <person name="Kuo R."/>
            <person name="Ohm R.A."/>
            <person name="Bhattacharya S.S."/>
            <person name="Shirouzu T."/>
            <person name="Yoshinaga Y."/>
            <person name="Martin F.M."/>
            <person name="Grigoriev I.V."/>
            <person name="Hibbett D.S."/>
        </authorList>
    </citation>
    <scope>NUCLEOTIDE SEQUENCE [LARGE SCALE GENOMIC DNA]</scope>
    <source>
        <strain evidence="3 4">HHB12029</strain>
    </source>
</reference>
<dbReference type="OrthoDB" id="9985428at2759"/>
<dbReference type="Gene3D" id="3.40.220.10">
    <property type="entry name" value="Leucine Aminopeptidase, subunit E, domain 1"/>
    <property type="match status" value="1"/>
</dbReference>
<organism evidence="3 4">
    <name type="scientific">Exidia glandulosa HHB12029</name>
    <dbReference type="NCBI Taxonomy" id="1314781"/>
    <lineage>
        <taxon>Eukaryota</taxon>
        <taxon>Fungi</taxon>
        <taxon>Dikarya</taxon>
        <taxon>Basidiomycota</taxon>
        <taxon>Agaricomycotina</taxon>
        <taxon>Agaricomycetes</taxon>
        <taxon>Auriculariales</taxon>
        <taxon>Exidiaceae</taxon>
        <taxon>Exidia</taxon>
    </lineage>
</organism>
<dbReference type="Pfam" id="PF10021">
    <property type="entry name" value="PARG_cat_microb"/>
    <property type="match status" value="1"/>
</dbReference>
<dbReference type="STRING" id="1314781.A0A165Q447"/>
<dbReference type="InterPro" id="IPR043472">
    <property type="entry name" value="Macro_dom-like"/>
</dbReference>
<dbReference type="InterPro" id="IPR012664">
    <property type="entry name" value="CHP02452"/>
</dbReference>
<evidence type="ECO:0000313" key="3">
    <source>
        <dbReference type="EMBL" id="KZW03052.1"/>
    </source>
</evidence>
<feature type="region of interest" description="Disordered" evidence="1">
    <location>
        <begin position="1"/>
        <end position="22"/>
    </location>
</feature>
<dbReference type="EMBL" id="KV425885">
    <property type="protein sequence ID" value="KZW03052.1"/>
    <property type="molecule type" value="Genomic_DNA"/>
</dbReference>
<protein>
    <recommendedName>
        <fullName evidence="2">Microbial-type PARG catalytic domain-containing protein</fullName>
    </recommendedName>
</protein>
<dbReference type="InterPro" id="IPR019261">
    <property type="entry name" value="PARG_cat_microbial"/>
</dbReference>
<feature type="domain" description="Microbial-type PARG catalytic" evidence="2">
    <location>
        <begin position="71"/>
        <end position="157"/>
    </location>
</feature>
<accession>A0A165Q447</accession>
<name>A0A165Q447_EXIGL</name>
<dbReference type="InParanoid" id="A0A165Q447"/>
<evidence type="ECO:0000259" key="2">
    <source>
        <dbReference type="Pfam" id="PF10021"/>
    </source>
</evidence>
<feature type="compositionally biased region" description="Basic and acidic residues" evidence="1">
    <location>
        <begin position="1"/>
        <end position="13"/>
    </location>
</feature>
<evidence type="ECO:0000256" key="1">
    <source>
        <dbReference type="SAM" id="MobiDB-lite"/>
    </source>
</evidence>
<dbReference type="NCBIfam" id="TIGR02452">
    <property type="entry name" value="TIGR02452 family protein"/>
    <property type="match status" value="1"/>
</dbReference>
<proteinExistence type="predicted"/>
<dbReference type="Proteomes" id="UP000077266">
    <property type="component" value="Unassembled WGS sequence"/>
</dbReference>
<evidence type="ECO:0000313" key="4">
    <source>
        <dbReference type="Proteomes" id="UP000077266"/>
    </source>
</evidence>
<keyword evidence="4" id="KW-1185">Reference proteome</keyword>
<dbReference type="PANTHER" id="PTHR35596:SF1">
    <property type="entry name" value="MICROBIAL-TYPE PARG CATALYTIC DOMAIN-CONTAINING PROTEIN"/>
    <property type="match status" value="1"/>
</dbReference>